<reference evidence="2" key="1">
    <citation type="submission" date="2020-07" db="EMBL/GenBank/DDBJ databases">
        <title>The High-quality genome of the commercially important snow crab, Chionoecetes opilio.</title>
        <authorList>
            <person name="Jeong J.-H."/>
            <person name="Ryu S."/>
        </authorList>
    </citation>
    <scope>NUCLEOTIDE SEQUENCE</scope>
    <source>
        <strain evidence="2">MADBK_172401_WGS</strain>
        <tissue evidence="2">Digestive gland</tissue>
    </source>
</reference>
<dbReference type="OrthoDB" id="6629168at2759"/>
<sequence length="166" mass="18656">MTLQGGLLVLGKRTLWALPLVRHQGPQVTISIGQRTQDGGGSWRIDKDLRQEAMGRSTPRSFFGHFECLVTQGVTFVLLHGTEFGWPSFLAISLWLSWKEAKRGRIQPQGKDIASQHLAVTMIPAEGGRSKLITDYSLDPYQGREEIDKALLQAVERHRRLNLNPN</sequence>
<name>A0A8J4XU35_CHIOP</name>
<keyword evidence="1" id="KW-0732">Signal</keyword>
<comment type="caution">
    <text evidence="2">The sequence shown here is derived from an EMBL/GenBank/DDBJ whole genome shotgun (WGS) entry which is preliminary data.</text>
</comment>
<dbReference type="Proteomes" id="UP000770661">
    <property type="component" value="Unassembled WGS sequence"/>
</dbReference>
<dbReference type="EMBL" id="JACEEZ010020388">
    <property type="protein sequence ID" value="KAG0714607.1"/>
    <property type="molecule type" value="Genomic_DNA"/>
</dbReference>
<dbReference type="AlphaFoldDB" id="A0A8J4XU35"/>
<evidence type="ECO:0000313" key="2">
    <source>
        <dbReference type="EMBL" id="KAG0714607.1"/>
    </source>
</evidence>
<feature type="signal peptide" evidence="1">
    <location>
        <begin position="1"/>
        <end position="17"/>
    </location>
</feature>
<feature type="chain" id="PRO_5035297424" evidence="1">
    <location>
        <begin position="18"/>
        <end position="166"/>
    </location>
</feature>
<protein>
    <submittedName>
        <fullName evidence="2">Uncharacterized protein</fullName>
    </submittedName>
</protein>
<evidence type="ECO:0000313" key="3">
    <source>
        <dbReference type="Proteomes" id="UP000770661"/>
    </source>
</evidence>
<proteinExistence type="predicted"/>
<accession>A0A8J4XU35</accession>
<keyword evidence="3" id="KW-1185">Reference proteome</keyword>
<gene>
    <name evidence="2" type="ORF">GWK47_013788</name>
</gene>
<evidence type="ECO:0000256" key="1">
    <source>
        <dbReference type="SAM" id="SignalP"/>
    </source>
</evidence>
<organism evidence="2 3">
    <name type="scientific">Chionoecetes opilio</name>
    <name type="common">Atlantic snow crab</name>
    <name type="synonym">Cancer opilio</name>
    <dbReference type="NCBI Taxonomy" id="41210"/>
    <lineage>
        <taxon>Eukaryota</taxon>
        <taxon>Metazoa</taxon>
        <taxon>Ecdysozoa</taxon>
        <taxon>Arthropoda</taxon>
        <taxon>Crustacea</taxon>
        <taxon>Multicrustacea</taxon>
        <taxon>Malacostraca</taxon>
        <taxon>Eumalacostraca</taxon>
        <taxon>Eucarida</taxon>
        <taxon>Decapoda</taxon>
        <taxon>Pleocyemata</taxon>
        <taxon>Brachyura</taxon>
        <taxon>Eubrachyura</taxon>
        <taxon>Majoidea</taxon>
        <taxon>Majidae</taxon>
        <taxon>Chionoecetes</taxon>
    </lineage>
</organism>